<dbReference type="Gene3D" id="2.20.25.80">
    <property type="entry name" value="WRKY domain"/>
    <property type="match status" value="1"/>
</dbReference>
<protein>
    <recommendedName>
        <fullName evidence="7">WRKY domain-containing protein</fullName>
    </recommendedName>
</protein>
<evidence type="ECO:0000256" key="2">
    <source>
        <dbReference type="ARBA" id="ARBA00023015"/>
    </source>
</evidence>
<dbReference type="PROSITE" id="PS50811">
    <property type="entry name" value="WRKY"/>
    <property type="match status" value="1"/>
</dbReference>
<evidence type="ECO:0000256" key="5">
    <source>
        <dbReference type="ARBA" id="ARBA00023242"/>
    </source>
</evidence>
<evidence type="ECO:0000313" key="9">
    <source>
        <dbReference type="Proteomes" id="UP001189122"/>
    </source>
</evidence>
<dbReference type="EMBL" id="LR743591">
    <property type="protein sequence ID" value="CAA2618261.1"/>
    <property type="molecule type" value="Genomic_DNA"/>
</dbReference>
<dbReference type="GO" id="GO:0003700">
    <property type="term" value="F:DNA-binding transcription factor activity"/>
    <property type="evidence" value="ECO:0007669"/>
    <property type="project" value="InterPro"/>
</dbReference>
<feature type="region of interest" description="Disordered" evidence="6">
    <location>
        <begin position="30"/>
        <end position="57"/>
    </location>
</feature>
<keyword evidence="3" id="KW-0238">DNA-binding</keyword>
<keyword evidence="5" id="KW-0539">Nucleus</keyword>
<name>A0A7I8IJG4_SPIIN</name>
<dbReference type="Proteomes" id="UP001189122">
    <property type="component" value="Unassembled WGS sequence"/>
</dbReference>
<dbReference type="GO" id="GO:0005634">
    <property type="term" value="C:nucleus"/>
    <property type="evidence" value="ECO:0007669"/>
    <property type="project" value="UniProtKB-SubCell"/>
</dbReference>
<dbReference type="SUPFAM" id="SSF118290">
    <property type="entry name" value="WRKY DNA-binding domain"/>
    <property type="match status" value="1"/>
</dbReference>
<dbReference type="Pfam" id="PF03106">
    <property type="entry name" value="WRKY"/>
    <property type="match status" value="1"/>
</dbReference>
<dbReference type="GO" id="GO:0000976">
    <property type="term" value="F:transcription cis-regulatory region binding"/>
    <property type="evidence" value="ECO:0007669"/>
    <property type="project" value="TreeGrafter"/>
</dbReference>
<keyword evidence="9" id="KW-1185">Reference proteome</keyword>
<dbReference type="InterPro" id="IPR044810">
    <property type="entry name" value="WRKY_plant"/>
</dbReference>
<evidence type="ECO:0000313" key="8">
    <source>
        <dbReference type="EMBL" id="CAA2618261.1"/>
    </source>
</evidence>
<evidence type="ECO:0000256" key="1">
    <source>
        <dbReference type="ARBA" id="ARBA00004123"/>
    </source>
</evidence>
<evidence type="ECO:0000256" key="4">
    <source>
        <dbReference type="ARBA" id="ARBA00023163"/>
    </source>
</evidence>
<dbReference type="EMBL" id="CACRZD030000004">
    <property type="protein sequence ID" value="CAA6657978.1"/>
    <property type="molecule type" value="Genomic_DNA"/>
</dbReference>
<evidence type="ECO:0000256" key="3">
    <source>
        <dbReference type="ARBA" id="ARBA00023125"/>
    </source>
</evidence>
<feature type="domain" description="WRKY" evidence="7">
    <location>
        <begin position="143"/>
        <end position="194"/>
    </location>
</feature>
<reference evidence="8 9" key="1">
    <citation type="submission" date="2019-12" db="EMBL/GenBank/DDBJ databases">
        <authorList>
            <person name="Scholz U."/>
            <person name="Mascher M."/>
            <person name="Fiebig A."/>
        </authorList>
    </citation>
    <scope>NUCLEOTIDE SEQUENCE</scope>
</reference>
<dbReference type="SMART" id="SM00774">
    <property type="entry name" value="WRKY"/>
    <property type="match status" value="1"/>
</dbReference>
<evidence type="ECO:0000256" key="6">
    <source>
        <dbReference type="SAM" id="MobiDB-lite"/>
    </source>
</evidence>
<keyword evidence="2" id="KW-0805">Transcription regulation</keyword>
<keyword evidence="4" id="KW-0804">Transcription</keyword>
<gene>
    <name evidence="8" type="ORF">SI7747_04004428</name>
</gene>
<dbReference type="PANTHER" id="PTHR32096:SF18">
    <property type="entry name" value="DISEASE RESISTANCE PROTEIN RRS1B-RELATED"/>
    <property type="match status" value="1"/>
</dbReference>
<dbReference type="InterPro" id="IPR003657">
    <property type="entry name" value="WRKY_dom"/>
</dbReference>
<dbReference type="InterPro" id="IPR036576">
    <property type="entry name" value="WRKY_dom_sf"/>
</dbReference>
<evidence type="ECO:0000259" key="7">
    <source>
        <dbReference type="PROSITE" id="PS50811"/>
    </source>
</evidence>
<accession>A0A7I8IJG4</accession>
<comment type="subcellular location">
    <subcellularLocation>
        <location evidence="1">Nucleus</location>
    </subcellularLocation>
</comment>
<proteinExistence type="predicted"/>
<sequence>MCSCFWQKMDADHGDLGDVVRRGAGGGCGVPPRAGQHVPELAGFPPPERSNDDFGDPFSSFRDPLLHDLGGGRPSLAAQMRCRCLARRQWWVVVATSLGFCRSHPLPRQLHPRKSQTKKVVCIPAPPASSSRPGGDVIPLTCGRGESMGRNPLRGYYRCSSSKGCSARKQVERSRSDPNMLVITYTSEHNHPWPTQKNSLAGSTRSQPVRSGAAAMRVGSSSNQRPAVGEAAAAATAAEGLFAGLREMGIAGEEREGPRTGATADRFAMFDWGGNPFGETKNWGL</sequence>
<organism evidence="8">
    <name type="scientific">Spirodela intermedia</name>
    <name type="common">Intermediate duckweed</name>
    <dbReference type="NCBI Taxonomy" id="51605"/>
    <lineage>
        <taxon>Eukaryota</taxon>
        <taxon>Viridiplantae</taxon>
        <taxon>Streptophyta</taxon>
        <taxon>Embryophyta</taxon>
        <taxon>Tracheophyta</taxon>
        <taxon>Spermatophyta</taxon>
        <taxon>Magnoliopsida</taxon>
        <taxon>Liliopsida</taxon>
        <taxon>Araceae</taxon>
        <taxon>Lemnoideae</taxon>
        <taxon>Spirodela</taxon>
    </lineage>
</organism>
<dbReference type="PANTHER" id="PTHR32096">
    <property type="entry name" value="WRKY TRANSCRIPTION FACTOR 30-RELATED-RELATED"/>
    <property type="match status" value="1"/>
</dbReference>
<dbReference type="AlphaFoldDB" id="A0A7I8IJG4"/>